<dbReference type="InterPro" id="IPR006638">
    <property type="entry name" value="Elp3/MiaA/NifB-like_rSAM"/>
</dbReference>
<dbReference type="GO" id="GO:0005829">
    <property type="term" value="C:cytosol"/>
    <property type="evidence" value="ECO:0007669"/>
    <property type="project" value="TreeGrafter"/>
</dbReference>
<evidence type="ECO:0000313" key="10">
    <source>
        <dbReference type="EMBL" id="ATW23942.1"/>
    </source>
</evidence>
<keyword evidence="6" id="KW-0408">Iron</keyword>
<dbReference type="RefSeq" id="WP_148133112.1">
    <property type="nucleotide sequence ID" value="NZ_CP017634.1"/>
</dbReference>
<keyword evidence="11" id="KW-1185">Reference proteome</keyword>
<evidence type="ECO:0000256" key="2">
    <source>
        <dbReference type="ARBA" id="ARBA00022603"/>
    </source>
</evidence>
<evidence type="ECO:0000256" key="3">
    <source>
        <dbReference type="ARBA" id="ARBA00022679"/>
    </source>
</evidence>
<keyword evidence="4" id="KW-0949">S-adenosyl-L-methionine</keyword>
<evidence type="ECO:0000256" key="1">
    <source>
        <dbReference type="ARBA" id="ARBA00001966"/>
    </source>
</evidence>
<evidence type="ECO:0000259" key="9">
    <source>
        <dbReference type="PROSITE" id="PS51918"/>
    </source>
</evidence>
<dbReference type="InterPro" id="IPR006158">
    <property type="entry name" value="Cobalamin-bd"/>
</dbReference>
<dbReference type="Gene3D" id="3.80.30.20">
    <property type="entry name" value="tm_1862 like domain"/>
    <property type="match status" value="1"/>
</dbReference>
<dbReference type="InterPro" id="IPR007197">
    <property type="entry name" value="rSAM"/>
</dbReference>
<dbReference type="SFLD" id="SFLDG01123">
    <property type="entry name" value="methyltransferase_(Class_B)"/>
    <property type="match status" value="1"/>
</dbReference>
<organism evidence="10 11">
    <name type="scientific">Formimonas warabiya</name>
    <dbReference type="NCBI Taxonomy" id="1761012"/>
    <lineage>
        <taxon>Bacteria</taxon>
        <taxon>Bacillati</taxon>
        <taxon>Bacillota</taxon>
        <taxon>Clostridia</taxon>
        <taxon>Eubacteriales</taxon>
        <taxon>Peptococcaceae</taxon>
        <taxon>Candidatus Formimonas</taxon>
    </lineage>
</organism>
<dbReference type="EMBL" id="CP017634">
    <property type="protein sequence ID" value="ATW23942.1"/>
    <property type="molecule type" value="Genomic_DNA"/>
</dbReference>
<dbReference type="SFLD" id="SFLDG01082">
    <property type="entry name" value="B12-binding_domain_containing"/>
    <property type="match status" value="1"/>
</dbReference>
<dbReference type="GO" id="GO:0031419">
    <property type="term" value="F:cobalamin binding"/>
    <property type="evidence" value="ECO:0007669"/>
    <property type="project" value="InterPro"/>
</dbReference>
<keyword evidence="2" id="KW-0489">Methyltransferase</keyword>
<dbReference type="Gene3D" id="3.40.50.280">
    <property type="entry name" value="Cobalamin-binding domain"/>
    <property type="match status" value="1"/>
</dbReference>
<dbReference type="Proteomes" id="UP000323521">
    <property type="component" value="Chromosome"/>
</dbReference>
<dbReference type="CDD" id="cd01335">
    <property type="entry name" value="Radical_SAM"/>
    <property type="match status" value="1"/>
</dbReference>
<dbReference type="InterPro" id="IPR023404">
    <property type="entry name" value="rSAM_horseshoe"/>
</dbReference>
<dbReference type="Pfam" id="PF04055">
    <property type="entry name" value="Radical_SAM"/>
    <property type="match status" value="1"/>
</dbReference>
<dbReference type="SUPFAM" id="SSF102114">
    <property type="entry name" value="Radical SAM enzymes"/>
    <property type="match status" value="1"/>
</dbReference>
<accession>A0A3G1KN99</accession>
<evidence type="ECO:0000256" key="5">
    <source>
        <dbReference type="ARBA" id="ARBA00022723"/>
    </source>
</evidence>
<evidence type="ECO:0000256" key="4">
    <source>
        <dbReference type="ARBA" id="ARBA00022691"/>
    </source>
</evidence>
<dbReference type="InterPro" id="IPR058240">
    <property type="entry name" value="rSAM_sf"/>
</dbReference>
<evidence type="ECO:0000256" key="6">
    <source>
        <dbReference type="ARBA" id="ARBA00023004"/>
    </source>
</evidence>
<keyword evidence="5" id="KW-0479">Metal-binding</keyword>
<gene>
    <name evidence="10" type="ORF">DCMF_03255</name>
</gene>
<evidence type="ECO:0000313" key="11">
    <source>
        <dbReference type="Proteomes" id="UP000323521"/>
    </source>
</evidence>
<feature type="domain" description="Radical SAM core" evidence="9">
    <location>
        <begin position="177"/>
        <end position="416"/>
    </location>
</feature>
<dbReference type="PANTHER" id="PTHR43409">
    <property type="entry name" value="ANAEROBIC MAGNESIUM-PROTOPORPHYRIN IX MONOMETHYL ESTER CYCLASE-RELATED"/>
    <property type="match status" value="1"/>
</dbReference>
<evidence type="ECO:0000256" key="7">
    <source>
        <dbReference type="ARBA" id="ARBA00023014"/>
    </source>
</evidence>
<comment type="cofactor">
    <cofactor evidence="1">
        <name>[4Fe-4S] cluster</name>
        <dbReference type="ChEBI" id="CHEBI:49883"/>
    </cofactor>
</comment>
<name>A0A3G1KN99_FORW1</name>
<dbReference type="AlphaFoldDB" id="A0A3G1KN99"/>
<dbReference type="SFLD" id="SFLDS00029">
    <property type="entry name" value="Radical_SAM"/>
    <property type="match status" value="1"/>
</dbReference>
<evidence type="ECO:0000259" key="8">
    <source>
        <dbReference type="PROSITE" id="PS51332"/>
    </source>
</evidence>
<keyword evidence="7" id="KW-0411">Iron-sulfur</keyword>
<keyword evidence="3" id="KW-0808">Transferase</keyword>
<feature type="domain" description="B12-binding" evidence="8">
    <location>
        <begin position="1"/>
        <end position="138"/>
    </location>
</feature>
<dbReference type="Pfam" id="PF02310">
    <property type="entry name" value="B12-binding"/>
    <property type="match status" value="1"/>
</dbReference>
<dbReference type="KEGG" id="fwa:DCMF_03255"/>
<protein>
    <submittedName>
        <fullName evidence="10">Uncharacterized protein</fullName>
    </submittedName>
</protein>
<dbReference type="PROSITE" id="PS51918">
    <property type="entry name" value="RADICAL_SAM"/>
    <property type="match status" value="1"/>
</dbReference>
<dbReference type="InterPro" id="IPR034466">
    <property type="entry name" value="Methyltransferase_Class_B"/>
</dbReference>
<proteinExistence type="predicted"/>
<dbReference type="OrthoDB" id="9815044at2"/>
<dbReference type="GO" id="GO:0003824">
    <property type="term" value="F:catalytic activity"/>
    <property type="evidence" value="ECO:0007669"/>
    <property type="project" value="InterPro"/>
</dbReference>
<dbReference type="PROSITE" id="PS51332">
    <property type="entry name" value="B12_BINDING"/>
    <property type="match status" value="1"/>
</dbReference>
<dbReference type="InterPro" id="IPR051198">
    <property type="entry name" value="BchE-like"/>
</dbReference>
<sequence length="583" mass="67489">MDILFTKSHRYVNGYIPGSNLGMNILTQLIRQNGYQAQMFQGYAQETLDYIRSLMGSTDKPRIIGFYCDFNNIHWVKTFAKKIKKQFPEVLLLAGGPQTVAMDAAFFKEIPIEAACIGEGEETILELLDFFIKKKGQLKDIRGIVYLNEAGICVETPPRKPPESLDNIPWPDITMTNDYKHYGLLPILTGRGCPFGCTFCYEGANAKRVRRHSVDALIAEIRNNFKRNPKIKYINFLDDTFTLDAKRVDRICAEIKEMREDYDFVWFASAHISTIDKYRDMAKNLADAGLKKFFFGLESGSDQVLKSYNKKITRNMIVDVIDHCVESGIHSISGNIILGGPHETLKTIEESETLIMELLHRAPGQFETAYFSFLPYPKTPITLAPEKFGMEIYEDLIDCCNEDIPLSKTKELDFMDLTNIRLSANKRLQNEMRQIYLHGKIPEAIILESYRLIRQYGVFTRWNEYVYKNLPIDHEYWKMRASGDYLLNRQLGSYDEEAIMHRTFELWLYTDVSGEKPKIFGQTLNEIDYTLMKLCNGRLSKKDALQLARLQLDPKGENTNFYREAEISLNRMEGNKWILYRKP</sequence>
<dbReference type="GO" id="GO:0046872">
    <property type="term" value="F:metal ion binding"/>
    <property type="evidence" value="ECO:0007669"/>
    <property type="project" value="UniProtKB-KW"/>
</dbReference>
<dbReference type="PANTHER" id="PTHR43409:SF7">
    <property type="entry name" value="BLL1977 PROTEIN"/>
    <property type="match status" value="1"/>
</dbReference>
<reference evidence="10 11" key="1">
    <citation type="submission" date="2016-10" db="EMBL/GenBank/DDBJ databases">
        <title>Complete Genome Sequence of Peptococcaceae strain DCMF.</title>
        <authorList>
            <person name="Edwards R.J."/>
            <person name="Holland S.I."/>
            <person name="Deshpande N.P."/>
            <person name="Wong Y.K."/>
            <person name="Ertan H."/>
            <person name="Manefield M."/>
            <person name="Russell T.L."/>
            <person name="Lee M.J."/>
        </authorList>
    </citation>
    <scope>NUCLEOTIDE SEQUENCE [LARGE SCALE GENOMIC DNA]</scope>
    <source>
        <strain evidence="10 11">DCMF</strain>
    </source>
</reference>
<dbReference type="GO" id="GO:0051539">
    <property type="term" value="F:4 iron, 4 sulfur cluster binding"/>
    <property type="evidence" value="ECO:0007669"/>
    <property type="project" value="UniProtKB-KW"/>
</dbReference>
<dbReference type="SMART" id="SM00729">
    <property type="entry name" value="Elp3"/>
    <property type="match status" value="1"/>
</dbReference>